<gene>
    <name evidence="7" type="ORF">ACJMK2_018087</name>
</gene>
<evidence type="ECO:0000256" key="2">
    <source>
        <dbReference type="ARBA" id="ARBA00022692"/>
    </source>
</evidence>
<evidence type="ECO:0000256" key="3">
    <source>
        <dbReference type="ARBA" id="ARBA00022989"/>
    </source>
</evidence>
<evidence type="ECO:0000256" key="4">
    <source>
        <dbReference type="ARBA" id="ARBA00023128"/>
    </source>
</evidence>
<comment type="subcellular location">
    <subcellularLocation>
        <location evidence="1">Mitochondrion membrane</location>
        <topology evidence="1">Multi-pass membrane protein</topology>
    </subcellularLocation>
</comment>
<keyword evidence="4" id="KW-0496">Mitochondrion</keyword>
<keyword evidence="8" id="KW-1185">Reference proteome</keyword>
<organism evidence="7 8">
    <name type="scientific">Sinanodonta woodiana</name>
    <name type="common">Chinese pond mussel</name>
    <name type="synonym">Anodonta woodiana</name>
    <dbReference type="NCBI Taxonomy" id="1069815"/>
    <lineage>
        <taxon>Eukaryota</taxon>
        <taxon>Metazoa</taxon>
        <taxon>Spiralia</taxon>
        <taxon>Lophotrochozoa</taxon>
        <taxon>Mollusca</taxon>
        <taxon>Bivalvia</taxon>
        <taxon>Autobranchia</taxon>
        <taxon>Heteroconchia</taxon>
        <taxon>Palaeoheterodonta</taxon>
        <taxon>Unionida</taxon>
        <taxon>Unionoidea</taxon>
        <taxon>Unionidae</taxon>
        <taxon>Unioninae</taxon>
        <taxon>Sinanodonta</taxon>
    </lineage>
</organism>
<evidence type="ECO:0000256" key="6">
    <source>
        <dbReference type="SAM" id="Phobius"/>
    </source>
</evidence>
<evidence type="ECO:0000313" key="8">
    <source>
        <dbReference type="Proteomes" id="UP001634394"/>
    </source>
</evidence>
<dbReference type="PANTHER" id="PTHR16296:SF2">
    <property type="entry name" value="TRANSMEMBRANE PROTEIN 126A"/>
    <property type="match status" value="1"/>
</dbReference>
<reference evidence="7 8" key="1">
    <citation type="submission" date="2024-11" db="EMBL/GenBank/DDBJ databases">
        <title>Chromosome-level genome assembly of the freshwater bivalve Anodonta woodiana.</title>
        <authorList>
            <person name="Chen X."/>
        </authorList>
    </citation>
    <scope>NUCLEOTIDE SEQUENCE [LARGE SCALE GENOMIC DNA]</scope>
    <source>
        <strain evidence="7">MN2024</strain>
        <tissue evidence="7">Gills</tissue>
    </source>
</reference>
<feature type="transmembrane region" description="Helical" evidence="6">
    <location>
        <begin position="174"/>
        <end position="193"/>
    </location>
</feature>
<keyword evidence="5 6" id="KW-0472">Membrane</keyword>
<dbReference type="Proteomes" id="UP001634394">
    <property type="component" value="Unassembled WGS sequence"/>
</dbReference>
<accession>A0ABD3UCC2</accession>
<evidence type="ECO:0000256" key="1">
    <source>
        <dbReference type="ARBA" id="ARBA00004225"/>
    </source>
</evidence>
<comment type="caution">
    <text evidence="7">The sequence shown here is derived from an EMBL/GenBank/DDBJ whole genome shotgun (WGS) entry which is preliminary data.</text>
</comment>
<name>A0ABD3UCC2_SINWO</name>
<evidence type="ECO:0000256" key="5">
    <source>
        <dbReference type="ARBA" id="ARBA00023136"/>
    </source>
</evidence>
<keyword evidence="2 6" id="KW-0812">Transmembrane</keyword>
<keyword evidence="3 6" id="KW-1133">Transmembrane helix</keyword>
<protein>
    <submittedName>
        <fullName evidence="7">Uncharacterized protein</fullName>
    </submittedName>
</protein>
<dbReference type="GO" id="GO:0031966">
    <property type="term" value="C:mitochondrial membrane"/>
    <property type="evidence" value="ECO:0007669"/>
    <property type="project" value="UniProtKB-SubCell"/>
</dbReference>
<dbReference type="InterPro" id="IPR009801">
    <property type="entry name" value="TMEM126"/>
</dbReference>
<dbReference type="Pfam" id="PF07114">
    <property type="entry name" value="TMEM126"/>
    <property type="match status" value="1"/>
</dbReference>
<proteinExistence type="predicted"/>
<sequence>MARMPGVGETIHRIDTMDTIPAGAIILNDNAVFKYQMSRLNKWKPQSEVWPLKWGPSILAGCAAFSGCLLHFHYRTKWLLGPKGRLAYLPAALMPAALNSLLHERLVLSDILMGHLKCPTCAELRSAVLHTATSVFFPLAITHLYNDIKRRDAQNEIPAKKFFKFLKTPKQTRTVLLPLFIAQVLAGMFVARYEGYNYFTVLMRPGLASQE</sequence>
<dbReference type="PANTHER" id="PTHR16296">
    <property type="entry name" value="UNCHARACTERIZED HYPOTHALAMUS PROTEIN HT007"/>
    <property type="match status" value="1"/>
</dbReference>
<evidence type="ECO:0000313" key="7">
    <source>
        <dbReference type="EMBL" id="KAL3847159.1"/>
    </source>
</evidence>
<dbReference type="AlphaFoldDB" id="A0ABD3UCC2"/>
<dbReference type="EMBL" id="JBJQND010000016">
    <property type="protein sequence ID" value="KAL3847159.1"/>
    <property type="molecule type" value="Genomic_DNA"/>
</dbReference>